<keyword evidence="1" id="KW-0472">Membrane</keyword>
<proteinExistence type="predicted"/>
<dbReference type="RefSeq" id="WP_073500788.1">
    <property type="nucleotide sequence ID" value="NZ_FRBI01000016.1"/>
</dbReference>
<evidence type="ECO:0000256" key="1">
    <source>
        <dbReference type="SAM" id="Phobius"/>
    </source>
</evidence>
<feature type="transmembrane region" description="Helical" evidence="1">
    <location>
        <begin position="26"/>
        <end position="43"/>
    </location>
</feature>
<name>A0A1M7ME51_9ACTN</name>
<accession>A0A1M7ME51</accession>
<sequence>MTGQQPVGGAAVKASPTARSQMRLRAAYSLGLVVTAAALLTAWHSIPQAPLVGIGAMAIRTLTSLARARRRPSQTNP</sequence>
<dbReference type="EMBL" id="FRBI01000016">
    <property type="protein sequence ID" value="SHM89045.1"/>
    <property type="molecule type" value="Genomic_DNA"/>
</dbReference>
<gene>
    <name evidence="2" type="ORF">SAMN05216499_1162</name>
</gene>
<dbReference type="AlphaFoldDB" id="A0A1M7ME51"/>
<dbReference type="STRING" id="310782.SAMN05216499_1162"/>
<keyword evidence="1" id="KW-1133">Transmembrane helix</keyword>
<dbReference type="Proteomes" id="UP000184111">
    <property type="component" value="Unassembled WGS sequence"/>
</dbReference>
<organism evidence="2 3">
    <name type="scientific">Actinacidiphila paucisporea</name>
    <dbReference type="NCBI Taxonomy" id="310782"/>
    <lineage>
        <taxon>Bacteria</taxon>
        <taxon>Bacillati</taxon>
        <taxon>Actinomycetota</taxon>
        <taxon>Actinomycetes</taxon>
        <taxon>Kitasatosporales</taxon>
        <taxon>Streptomycetaceae</taxon>
        <taxon>Actinacidiphila</taxon>
    </lineage>
</organism>
<evidence type="ECO:0000313" key="3">
    <source>
        <dbReference type="Proteomes" id="UP000184111"/>
    </source>
</evidence>
<reference evidence="2 3" key="1">
    <citation type="submission" date="2016-11" db="EMBL/GenBank/DDBJ databases">
        <authorList>
            <person name="Jaros S."/>
            <person name="Januszkiewicz K."/>
            <person name="Wedrychowicz H."/>
        </authorList>
    </citation>
    <scope>NUCLEOTIDE SEQUENCE [LARGE SCALE GENOMIC DNA]</scope>
    <source>
        <strain evidence="2 3">CGMCC 4.2025</strain>
    </source>
</reference>
<evidence type="ECO:0000313" key="2">
    <source>
        <dbReference type="EMBL" id="SHM89045.1"/>
    </source>
</evidence>
<keyword evidence="3" id="KW-1185">Reference proteome</keyword>
<protein>
    <submittedName>
        <fullName evidence="2">Uncharacterized protein</fullName>
    </submittedName>
</protein>
<keyword evidence="1" id="KW-0812">Transmembrane</keyword>